<dbReference type="KEGG" id="pacs:FAZ98_35250"/>
<keyword evidence="8" id="KW-0614">Plasmid</keyword>
<dbReference type="InterPro" id="IPR050777">
    <property type="entry name" value="SET2_Histone-Lys_MeTrsfase"/>
</dbReference>
<evidence type="ECO:0000256" key="2">
    <source>
        <dbReference type="ARBA" id="ARBA00022454"/>
    </source>
</evidence>
<dbReference type="Pfam" id="PF00856">
    <property type="entry name" value="SET"/>
    <property type="match status" value="1"/>
</dbReference>
<proteinExistence type="predicted"/>
<keyword evidence="5" id="KW-0949">S-adenosyl-L-methionine</keyword>
<evidence type="ECO:0000313" key="9">
    <source>
        <dbReference type="Proteomes" id="UP000433577"/>
    </source>
</evidence>
<keyword evidence="3 8" id="KW-0489">Methyltransferase</keyword>
<comment type="subcellular location">
    <subcellularLocation>
        <location evidence="1">Chromosome</location>
    </subcellularLocation>
</comment>
<protein>
    <submittedName>
        <fullName evidence="8">SET domain-containing protein-lysine N-methyltransferase</fullName>
    </submittedName>
</protein>
<keyword evidence="2" id="KW-0158">Chromosome</keyword>
<evidence type="ECO:0000259" key="7">
    <source>
        <dbReference type="PROSITE" id="PS50868"/>
    </source>
</evidence>
<dbReference type="OrthoDB" id="9790349at2"/>
<evidence type="ECO:0000259" key="6">
    <source>
        <dbReference type="PROSITE" id="PS50280"/>
    </source>
</evidence>
<evidence type="ECO:0000256" key="3">
    <source>
        <dbReference type="ARBA" id="ARBA00022603"/>
    </source>
</evidence>
<organism evidence="8 9">
    <name type="scientific">Paraburkholderia acidisoli</name>
    <dbReference type="NCBI Taxonomy" id="2571748"/>
    <lineage>
        <taxon>Bacteria</taxon>
        <taxon>Pseudomonadati</taxon>
        <taxon>Pseudomonadota</taxon>
        <taxon>Betaproteobacteria</taxon>
        <taxon>Burkholderiales</taxon>
        <taxon>Burkholderiaceae</taxon>
        <taxon>Paraburkholderia</taxon>
    </lineage>
</organism>
<keyword evidence="4 8" id="KW-0808">Transferase</keyword>
<reference evidence="8 9" key="1">
    <citation type="submission" date="2019-12" db="EMBL/GenBank/DDBJ databases">
        <title>Paraburkholderia acidiphila 7Q-K02 sp. nov and Paraburkholderia acidisoli DHF22 sp. nov., two strains isolated from forest soil.</title>
        <authorList>
            <person name="Gao Z."/>
            <person name="Qiu L."/>
        </authorList>
    </citation>
    <scope>NUCLEOTIDE SEQUENCE [LARGE SCALE GENOMIC DNA]</scope>
    <source>
        <strain evidence="8 9">DHF22</strain>
        <plasmid evidence="8 9">p1</plasmid>
    </source>
</reference>
<dbReference type="SMART" id="SM00317">
    <property type="entry name" value="SET"/>
    <property type="match status" value="1"/>
</dbReference>
<evidence type="ECO:0000256" key="4">
    <source>
        <dbReference type="ARBA" id="ARBA00022679"/>
    </source>
</evidence>
<dbReference type="Proteomes" id="UP000433577">
    <property type="component" value="Plasmid p1"/>
</dbReference>
<dbReference type="GO" id="GO:0032259">
    <property type="term" value="P:methylation"/>
    <property type="evidence" value="ECO:0007669"/>
    <property type="project" value="UniProtKB-KW"/>
</dbReference>
<gene>
    <name evidence="8" type="ORF">FAZ98_35250</name>
</gene>
<dbReference type="GO" id="GO:0005694">
    <property type="term" value="C:chromosome"/>
    <property type="evidence" value="ECO:0007669"/>
    <property type="project" value="UniProtKB-SubCell"/>
</dbReference>
<accession>A0A7Z2GT57</accession>
<evidence type="ECO:0000313" key="8">
    <source>
        <dbReference type="EMBL" id="QGZ67099.1"/>
    </source>
</evidence>
<sequence>MKRFAVRRSTIHGKGVFALRPMFARERIVEYKGMVTSWSEAARYCAQRAEDGHTFLFGLADSRVIDGARGGNSARWFNHACIANCEAVEEGGRVFFEAKRTIRPGEELFIDYALELPKPWSRKTLAGYRCHCGAKRCRGTMLGVSS</sequence>
<geneLocation type="plasmid" evidence="8 9">
    <name>p1</name>
</geneLocation>
<dbReference type="GO" id="GO:0008168">
    <property type="term" value="F:methyltransferase activity"/>
    <property type="evidence" value="ECO:0007669"/>
    <property type="project" value="UniProtKB-KW"/>
</dbReference>
<dbReference type="Gene3D" id="2.170.270.10">
    <property type="entry name" value="SET domain"/>
    <property type="match status" value="1"/>
</dbReference>
<dbReference type="EMBL" id="CP046917">
    <property type="protein sequence ID" value="QGZ67099.1"/>
    <property type="molecule type" value="Genomic_DNA"/>
</dbReference>
<dbReference type="PANTHER" id="PTHR22884">
    <property type="entry name" value="SET DOMAIN PROTEINS"/>
    <property type="match status" value="1"/>
</dbReference>
<name>A0A7Z2GT57_9BURK</name>
<evidence type="ECO:0000256" key="5">
    <source>
        <dbReference type="ARBA" id="ARBA00022691"/>
    </source>
</evidence>
<dbReference type="PROSITE" id="PS50280">
    <property type="entry name" value="SET"/>
    <property type="match status" value="1"/>
</dbReference>
<keyword evidence="9" id="KW-1185">Reference proteome</keyword>
<dbReference type="SUPFAM" id="SSF82199">
    <property type="entry name" value="SET domain"/>
    <property type="match status" value="1"/>
</dbReference>
<dbReference type="AlphaFoldDB" id="A0A7Z2GT57"/>
<dbReference type="PROSITE" id="PS50868">
    <property type="entry name" value="POST_SET"/>
    <property type="match status" value="1"/>
</dbReference>
<evidence type="ECO:0000256" key="1">
    <source>
        <dbReference type="ARBA" id="ARBA00004286"/>
    </source>
</evidence>
<dbReference type="InterPro" id="IPR001214">
    <property type="entry name" value="SET_dom"/>
</dbReference>
<dbReference type="InterPro" id="IPR046341">
    <property type="entry name" value="SET_dom_sf"/>
</dbReference>
<feature type="domain" description="Post-SET" evidence="7">
    <location>
        <begin position="126"/>
        <end position="142"/>
    </location>
</feature>
<dbReference type="InterPro" id="IPR003616">
    <property type="entry name" value="Post-SET_dom"/>
</dbReference>
<feature type="domain" description="SET" evidence="6">
    <location>
        <begin position="2"/>
        <end position="113"/>
    </location>
</feature>